<gene>
    <name evidence="1" type="ORF">GCM10007388_40190</name>
</gene>
<protein>
    <submittedName>
        <fullName evidence="1">Uncharacterized protein</fullName>
    </submittedName>
</protein>
<evidence type="ECO:0000313" key="1">
    <source>
        <dbReference type="EMBL" id="GGZ02531.1"/>
    </source>
</evidence>
<evidence type="ECO:0000313" key="2">
    <source>
        <dbReference type="Proteomes" id="UP000619512"/>
    </source>
</evidence>
<organism evidence="1 2">
    <name type="scientific">Pseudoduganella plicata</name>
    <dbReference type="NCBI Taxonomy" id="321984"/>
    <lineage>
        <taxon>Bacteria</taxon>
        <taxon>Pseudomonadati</taxon>
        <taxon>Pseudomonadota</taxon>
        <taxon>Betaproteobacteria</taxon>
        <taxon>Burkholderiales</taxon>
        <taxon>Oxalobacteraceae</taxon>
        <taxon>Telluria group</taxon>
        <taxon>Pseudoduganella</taxon>
    </lineage>
</organism>
<reference evidence="1" key="1">
    <citation type="journal article" date="2014" name="Int. J. Syst. Evol. Microbiol.">
        <title>Complete genome sequence of Corynebacterium casei LMG S-19264T (=DSM 44701T), isolated from a smear-ripened cheese.</title>
        <authorList>
            <consortium name="US DOE Joint Genome Institute (JGI-PGF)"/>
            <person name="Walter F."/>
            <person name="Albersmeier A."/>
            <person name="Kalinowski J."/>
            <person name="Ruckert C."/>
        </authorList>
    </citation>
    <scope>NUCLEOTIDE SEQUENCE</scope>
    <source>
        <strain evidence="1">KCTC 12344</strain>
    </source>
</reference>
<dbReference type="Proteomes" id="UP000619512">
    <property type="component" value="Unassembled WGS sequence"/>
</dbReference>
<accession>A0AA87YG45</accession>
<name>A0AA87YG45_9BURK</name>
<proteinExistence type="predicted"/>
<comment type="caution">
    <text evidence="1">The sequence shown here is derived from an EMBL/GenBank/DDBJ whole genome shotgun (WGS) entry which is preliminary data.</text>
</comment>
<sequence>MADSASNVEQTGAWARADVFGGYCSINDGVRAVSRVSARLLPRIQQDFFQRMLEGLSFLFAKAMH</sequence>
<reference evidence="1" key="2">
    <citation type="submission" date="2022-12" db="EMBL/GenBank/DDBJ databases">
        <authorList>
            <person name="Sun Q."/>
            <person name="Kim S."/>
        </authorList>
    </citation>
    <scope>NUCLEOTIDE SEQUENCE</scope>
    <source>
        <strain evidence="1">KCTC 12344</strain>
    </source>
</reference>
<dbReference type="AlphaFoldDB" id="A0AA87YG45"/>
<dbReference type="EMBL" id="BMWW01000008">
    <property type="protein sequence ID" value="GGZ02531.1"/>
    <property type="molecule type" value="Genomic_DNA"/>
</dbReference>